<evidence type="ECO:0000256" key="4">
    <source>
        <dbReference type="ARBA" id="ARBA00018141"/>
    </source>
</evidence>
<dbReference type="EMBL" id="JACEGA010000001">
    <property type="protein sequence ID" value="MBB2182484.1"/>
    <property type="molecule type" value="Genomic_DNA"/>
</dbReference>
<evidence type="ECO:0000313" key="8">
    <source>
        <dbReference type="Proteomes" id="UP000574276"/>
    </source>
</evidence>
<organism evidence="7 8">
    <name type="scientific">Variimorphobacter saccharofermentans</name>
    <dbReference type="NCBI Taxonomy" id="2755051"/>
    <lineage>
        <taxon>Bacteria</taxon>
        <taxon>Bacillati</taxon>
        <taxon>Bacillota</taxon>
        <taxon>Clostridia</taxon>
        <taxon>Lachnospirales</taxon>
        <taxon>Lachnospiraceae</taxon>
        <taxon>Variimorphobacter</taxon>
    </lineage>
</organism>
<dbReference type="SUPFAM" id="SSF55620">
    <property type="entry name" value="Tetrahydrobiopterin biosynthesis enzymes-like"/>
    <property type="match status" value="1"/>
</dbReference>
<protein>
    <recommendedName>
        <fullName evidence="4">6-carboxy-5,6,7,8-tetrahydropterin synthase</fullName>
        <ecNumber evidence="3">4.1.2.50</ecNumber>
    </recommendedName>
    <alternativeName>
        <fullName evidence="5">Queuosine biosynthesis protein QueD</fullName>
    </alternativeName>
</protein>
<dbReference type="AlphaFoldDB" id="A0A839JYP7"/>
<reference evidence="7 8" key="1">
    <citation type="submission" date="2020-07" db="EMBL/GenBank/DDBJ databases">
        <title>Characterization and genome sequencing of isolate MD1, a novel member within the family Lachnospiraceae.</title>
        <authorList>
            <person name="Rettenmaier R."/>
            <person name="Di Bello L."/>
            <person name="Zinser C."/>
            <person name="Scheitz K."/>
            <person name="Liebl W."/>
            <person name="Zverlov V."/>
        </authorList>
    </citation>
    <scope>NUCLEOTIDE SEQUENCE [LARGE SCALE GENOMIC DNA]</scope>
    <source>
        <strain evidence="7 8">MD1</strain>
    </source>
</reference>
<dbReference type="Gene3D" id="3.30.479.10">
    <property type="entry name" value="6-pyruvoyl tetrahydropterin synthase/QueD"/>
    <property type="match status" value="1"/>
</dbReference>
<dbReference type="Pfam" id="PF01242">
    <property type="entry name" value="PTPS"/>
    <property type="match status" value="1"/>
</dbReference>
<evidence type="ECO:0000313" key="7">
    <source>
        <dbReference type="EMBL" id="MBB2182484.1"/>
    </source>
</evidence>
<dbReference type="InterPro" id="IPR007115">
    <property type="entry name" value="6-PTP_synth/QueD"/>
</dbReference>
<dbReference type="NCBIfam" id="TIGR03112">
    <property type="entry name" value="6_pyr_pter_rel"/>
    <property type="match status" value="1"/>
</dbReference>
<comment type="pathway">
    <text evidence="1">Purine metabolism; 7-cyano-7-deazaguanine biosynthesis.</text>
</comment>
<dbReference type="InterPro" id="IPR017543">
    <property type="entry name" value="6-PTP_synth-rel_bac"/>
</dbReference>
<name>A0A839JYP7_9FIRM</name>
<dbReference type="GO" id="GO:0070497">
    <property type="term" value="F:6-carboxytetrahydropterin synthase activity"/>
    <property type="evidence" value="ECO:0007669"/>
    <property type="project" value="UniProtKB-EC"/>
</dbReference>
<evidence type="ECO:0000256" key="3">
    <source>
        <dbReference type="ARBA" id="ARBA00012982"/>
    </source>
</evidence>
<proteinExistence type="inferred from homology"/>
<comment type="catalytic activity">
    <reaction evidence="6">
        <text>7,8-dihydroneopterin 3'-triphosphate + H2O = 6-carboxy-5,6,7,8-tetrahydropterin + triphosphate + acetaldehyde + 2 H(+)</text>
        <dbReference type="Rhea" id="RHEA:27966"/>
        <dbReference type="ChEBI" id="CHEBI:15343"/>
        <dbReference type="ChEBI" id="CHEBI:15377"/>
        <dbReference type="ChEBI" id="CHEBI:15378"/>
        <dbReference type="ChEBI" id="CHEBI:18036"/>
        <dbReference type="ChEBI" id="CHEBI:58462"/>
        <dbReference type="ChEBI" id="CHEBI:61032"/>
        <dbReference type="EC" id="4.1.2.50"/>
    </reaction>
</comment>
<dbReference type="InterPro" id="IPR038418">
    <property type="entry name" value="6-PTP_synth/QueD_sf"/>
</dbReference>
<dbReference type="RefSeq" id="WP_228352204.1">
    <property type="nucleotide sequence ID" value="NZ_JACEGA010000001.1"/>
</dbReference>
<keyword evidence="8" id="KW-1185">Reference proteome</keyword>
<evidence type="ECO:0000256" key="5">
    <source>
        <dbReference type="ARBA" id="ARBA00031449"/>
    </source>
</evidence>
<sequence>MRYSQYRFKFYLNASHAIYIQGIMGERHPHTWEIQINAIKQQEQFVKFDEVETIIEAFLEKYQNKFLNCYQPFDVINPTLENISEFLMKSLQGIMQPLGWAVYELEVSETPTRSYIISLVENSITTELQRKNLVKDIIDSSFSIPVETPDNNNR</sequence>
<comment type="similarity">
    <text evidence="2">Belongs to the PTPS family. QueD subfamily.</text>
</comment>
<dbReference type="EC" id="4.1.2.50" evidence="3"/>
<gene>
    <name evidence="7" type="ORF">H0486_06315</name>
</gene>
<comment type="caution">
    <text evidence="7">The sequence shown here is derived from an EMBL/GenBank/DDBJ whole genome shotgun (WGS) entry which is preliminary data.</text>
</comment>
<evidence type="ECO:0000256" key="6">
    <source>
        <dbReference type="ARBA" id="ARBA00048807"/>
    </source>
</evidence>
<evidence type="ECO:0000256" key="2">
    <source>
        <dbReference type="ARBA" id="ARBA00008900"/>
    </source>
</evidence>
<accession>A0A839JYP7</accession>
<dbReference type="Proteomes" id="UP000574276">
    <property type="component" value="Unassembled WGS sequence"/>
</dbReference>
<dbReference type="UniPathway" id="UPA00391"/>
<evidence type="ECO:0000256" key="1">
    <source>
        <dbReference type="ARBA" id="ARBA00005061"/>
    </source>
</evidence>